<name>A0A8H6ZL93_PLEOS</name>
<proteinExistence type="predicted"/>
<dbReference type="EMBL" id="JACETU010000011">
    <property type="protein sequence ID" value="KAF7416463.1"/>
    <property type="molecule type" value="Genomic_DNA"/>
</dbReference>
<gene>
    <name evidence="1" type="ORF">PC9H_002729</name>
</gene>
<dbReference type="VEuPathDB" id="FungiDB:PC9H_002729"/>
<dbReference type="AlphaFoldDB" id="A0A8H6ZL93"/>
<organism evidence="1 2">
    <name type="scientific">Pleurotus ostreatus</name>
    <name type="common">Oyster mushroom</name>
    <name type="synonym">White-rot fungus</name>
    <dbReference type="NCBI Taxonomy" id="5322"/>
    <lineage>
        <taxon>Eukaryota</taxon>
        <taxon>Fungi</taxon>
        <taxon>Dikarya</taxon>
        <taxon>Basidiomycota</taxon>
        <taxon>Agaricomycotina</taxon>
        <taxon>Agaricomycetes</taxon>
        <taxon>Agaricomycetidae</taxon>
        <taxon>Agaricales</taxon>
        <taxon>Pleurotineae</taxon>
        <taxon>Pleurotaceae</taxon>
        <taxon>Pleurotus</taxon>
    </lineage>
</organism>
<dbReference type="Proteomes" id="UP000623687">
    <property type="component" value="Unassembled WGS sequence"/>
</dbReference>
<reference evidence="1" key="1">
    <citation type="submission" date="2019-07" db="EMBL/GenBank/DDBJ databases">
        <authorList>
            <person name="Palmer J.M."/>
        </authorList>
    </citation>
    <scope>NUCLEOTIDE SEQUENCE</scope>
    <source>
        <strain evidence="1">PC9</strain>
    </source>
</reference>
<comment type="caution">
    <text evidence="1">The sequence shown here is derived from an EMBL/GenBank/DDBJ whole genome shotgun (WGS) entry which is preliminary data.</text>
</comment>
<dbReference type="GeneID" id="59372570"/>
<evidence type="ECO:0000313" key="1">
    <source>
        <dbReference type="EMBL" id="KAF7416463.1"/>
    </source>
</evidence>
<accession>A0A8H6ZL93</accession>
<dbReference type="RefSeq" id="XP_036626010.1">
    <property type="nucleotide sequence ID" value="XM_036772364.1"/>
</dbReference>
<keyword evidence="2" id="KW-1185">Reference proteome</keyword>
<protein>
    <submittedName>
        <fullName evidence="1">Uncharacterized protein</fullName>
    </submittedName>
</protein>
<evidence type="ECO:0000313" key="2">
    <source>
        <dbReference type="Proteomes" id="UP000623687"/>
    </source>
</evidence>
<sequence>MGVLYDDETGIAPLWSGVEIEYPEDGCMRREVLATDEEADEIALRAIYNELDMAQIAVTRTLSVGTSIVWLEVERRKLENQRIHDMDADVPVIGDIMRTVVPIIRKHGSGQMLYAADRAIPFSQFIDEYPQPKTQLRNSITIKSGHRNVHVDLAGLHSVSFNINIISGDSYFGAIHGGNIGGRNNVNTCVYFIVTLQTEFMTNYFATQFAYRALLVLVRLVRPGPCVVGIPHSCKNKQNHREESVAGYNSDRPVLGHIEIRMQSYTPRTNSCEAIRIYTYLRRPVFLNSPSSSIRYLVPRVPSLSRVSQFV</sequence>